<dbReference type="EMBL" id="DTGT01000106">
    <property type="protein sequence ID" value="HGH60293.1"/>
    <property type="molecule type" value="Genomic_DNA"/>
</dbReference>
<dbReference type="InterPro" id="IPR001789">
    <property type="entry name" value="Sig_transdc_resp-reg_receiver"/>
</dbReference>
<dbReference type="SMART" id="SM00448">
    <property type="entry name" value="REC"/>
    <property type="match status" value="1"/>
</dbReference>
<dbReference type="GO" id="GO:0005829">
    <property type="term" value="C:cytosol"/>
    <property type="evidence" value="ECO:0007669"/>
    <property type="project" value="TreeGrafter"/>
</dbReference>
<evidence type="ECO:0000256" key="4">
    <source>
        <dbReference type="PROSITE-ProRule" id="PRU00169"/>
    </source>
</evidence>
<evidence type="ECO:0000256" key="3">
    <source>
        <dbReference type="ARBA" id="ARBA00023125"/>
    </source>
</evidence>
<protein>
    <submittedName>
        <fullName evidence="6">Response regulator</fullName>
    </submittedName>
</protein>
<organism evidence="6">
    <name type="scientific">Desulfomonile tiedjei</name>
    <dbReference type="NCBI Taxonomy" id="2358"/>
    <lineage>
        <taxon>Bacteria</taxon>
        <taxon>Pseudomonadati</taxon>
        <taxon>Thermodesulfobacteriota</taxon>
        <taxon>Desulfomonilia</taxon>
        <taxon>Desulfomonilales</taxon>
        <taxon>Desulfomonilaceae</taxon>
        <taxon>Desulfomonile</taxon>
    </lineage>
</organism>
<evidence type="ECO:0000313" key="6">
    <source>
        <dbReference type="EMBL" id="HGH60293.1"/>
    </source>
</evidence>
<dbReference type="GO" id="GO:0000156">
    <property type="term" value="F:phosphorelay response regulator activity"/>
    <property type="evidence" value="ECO:0007669"/>
    <property type="project" value="TreeGrafter"/>
</dbReference>
<dbReference type="SUPFAM" id="SSF52172">
    <property type="entry name" value="CheY-like"/>
    <property type="match status" value="1"/>
</dbReference>
<reference evidence="6" key="1">
    <citation type="journal article" date="2020" name="mSystems">
        <title>Genome- and Community-Level Interaction Insights into Carbon Utilization and Element Cycling Functions of Hydrothermarchaeota in Hydrothermal Sediment.</title>
        <authorList>
            <person name="Zhou Z."/>
            <person name="Liu Y."/>
            <person name="Xu W."/>
            <person name="Pan J."/>
            <person name="Luo Z.H."/>
            <person name="Li M."/>
        </authorList>
    </citation>
    <scope>NUCLEOTIDE SEQUENCE [LARGE SCALE GENOMIC DNA]</scope>
    <source>
        <strain evidence="6">SpSt-769</strain>
    </source>
</reference>
<keyword evidence="1 4" id="KW-0597">Phosphoprotein</keyword>
<keyword evidence="2" id="KW-0902">Two-component regulatory system</keyword>
<evidence type="ECO:0000259" key="5">
    <source>
        <dbReference type="PROSITE" id="PS50110"/>
    </source>
</evidence>
<dbReference type="GO" id="GO:0006355">
    <property type="term" value="P:regulation of DNA-templated transcription"/>
    <property type="evidence" value="ECO:0007669"/>
    <property type="project" value="TreeGrafter"/>
</dbReference>
<comment type="caution">
    <text evidence="6">The sequence shown here is derived from an EMBL/GenBank/DDBJ whole genome shotgun (WGS) entry which is preliminary data.</text>
</comment>
<feature type="domain" description="Response regulatory" evidence="5">
    <location>
        <begin position="4"/>
        <end position="118"/>
    </location>
</feature>
<dbReference type="InterPro" id="IPR039420">
    <property type="entry name" value="WalR-like"/>
</dbReference>
<feature type="modified residue" description="4-aspartylphosphate" evidence="4">
    <location>
        <position position="53"/>
    </location>
</feature>
<dbReference type="GO" id="GO:0000976">
    <property type="term" value="F:transcription cis-regulatory region binding"/>
    <property type="evidence" value="ECO:0007669"/>
    <property type="project" value="TreeGrafter"/>
</dbReference>
<gene>
    <name evidence="6" type="ORF">ENV54_03225</name>
</gene>
<evidence type="ECO:0000256" key="1">
    <source>
        <dbReference type="ARBA" id="ARBA00022553"/>
    </source>
</evidence>
<name>A0A7C4ETZ6_9BACT</name>
<dbReference type="AlphaFoldDB" id="A0A7C4ETZ6"/>
<dbReference type="Pfam" id="PF00072">
    <property type="entry name" value="Response_reg"/>
    <property type="match status" value="1"/>
</dbReference>
<sequence>MNVKVLLVDDEQEFVETLGERLETRGFKVETALNGDEGLEKVREFQPDVVILDVLMPGKDGIETLKEMKARHPLVEVMMLTGHATIDTAIEGLKLGSFDYLKKPTDTKDLIEKILRAYARKAEQEERIRRAEVDKILATRGW</sequence>
<dbReference type="InterPro" id="IPR011006">
    <property type="entry name" value="CheY-like_superfamily"/>
</dbReference>
<keyword evidence="3" id="KW-0238">DNA-binding</keyword>
<dbReference type="PROSITE" id="PS50110">
    <property type="entry name" value="RESPONSE_REGULATORY"/>
    <property type="match status" value="1"/>
</dbReference>
<evidence type="ECO:0000256" key="2">
    <source>
        <dbReference type="ARBA" id="ARBA00023012"/>
    </source>
</evidence>
<dbReference type="PANTHER" id="PTHR48111">
    <property type="entry name" value="REGULATOR OF RPOS"/>
    <property type="match status" value="1"/>
</dbReference>
<dbReference type="PANTHER" id="PTHR48111:SF40">
    <property type="entry name" value="PHOSPHATE REGULON TRANSCRIPTIONAL REGULATORY PROTEIN PHOB"/>
    <property type="match status" value="1"/>
</dbReference>
<dbReference type="GO" id="GO:0032993">
    <property type="term" value="C:protein-DNA complex"/>
    <property type="evidence" value="ECO:0007669"/>
    <property type="project" value="TreeGrafter"/>
</dbReference>
<dbReference type="Gene3D" id="3.40.50.2300">
    <property type="match status" value="1"/>
</dbReference>
<accession>A0A7C4ETZ6</accession>
<proteinExistence type="predicted"/>